<accession>A0ACB0KK31</accession>
<evidence type="ECO:0000313" key="1">
    <source>
        <dbReference type="EMBL" id="CAJ2656817.1"/>
    </source>
</evidence>
<comment type="caution">
    <text evidence="1">The sequence shown here is derived from an EMBL/GenBank/DDBJ whole genome shotgun (WGS) entry which is preliminary data.</text>
</comment>
<dbReference type="EMBL" id="CASHSV030000248">
    <property type="protein sequence ID" value="CAJ2656817.1"/>
    <property type="molecule type" value="Genomic_DNA"/>
</dbReference>
<proteinExistence type="predicted"/>
<protein>
    <submittedName>
        <fullName evidence="1">Uncharacterized protein</fullName>
    </submittedName>
</protein>
<name>A0ACB0KK31_TRIPR</name>
<dbReference type="Proteomes" id="UP001177021">
    <property type="component" value="Unassembled WGS sequence"/>
</dbReference>
<reference evidence="1" key="1">
    <citation type="submission" date="2023-10" db="EMBL/GenBank/DDBJ databases">
        <authorList>
            <person name="Rodriguez Cubillos JULIANA M."/>
            <person name="De Vega J."/>
        </authorList>
    </citation>
    <scope>NUCLEOTIDE SEQUENCE</scope>
</reference>
<gene>
    <name evidence="1" type="ORF">MILVUS5_LOCUS23484</name>
</gene>
<sequence>MHDSYNFSVTSAAMLMGCSSQELITALSTHKIQHGERGHCCHMCDIIAIETRDTIAKFIYASLFLWLGQQVNKSLAVGEKHTEKFISILAFYGSQPFQYGRYQRELLVEDLDKN</sequence>
<keyword evidence="2" id="KW-1185">Reference proteome</keyword>
<organism evidence="1 2">
    <name type="scientific">Trifolium pratense</name>
    <name type="common">Red clover</name>
    <dbReference type="NCBI Taxonomy" id="57577"/>
    <lineage>
        <taxon>Eukaryota</taxon>
        <taxon>Viridiplantae</taxon>
        <taxon>Streptophyta</taxon>
        <taxon>Embryophyta</taxon>
        <taxon>Tracheophyta</taxon>
        <taxon>Spermatophyta</taxon>
        <taxon>Magnoliopsida</taxon>
        <taxon>eudicotyledons</taxon>
        <taxon>Gunneridae</taxon>
        <taxon>Pentapetalae</taxon>
        <taxon>rosids</taxon>
        <taxon>fabids</taxon>
        <taxon>Fabales</taxon>
        <taxon>Fabaceae</taxon>
        <taxon>Papilionoideae</taxon>
        <taxon>50 kb inversion clade</taxon>
        <taxon>NPAAA clade</taxon>
        <taxon>Hologalegina</taxon>
        <taxon>IRL clade</taxon>
        <taxon>Trifolieae</taxon>
        <taxon>Trifolium</taxon>
    </lineage>
</organism>
<evidence type="ECO:0000313" key="2">
    <source>
        <dbReference type="Proteomes" id="UP001177021"/>
    </source>
</evidence>